<dbReference type="Proteomes" id="UP000294802">
    <property type="component" value="Unassembled WGS sequence"/>
</dbReference>
<keyword evidence="6 8" id="KW-0413">Isomerase</keyword>
<evidence type="ECO:0000256" key="7">
    <source>
        <dbReference type="ARBA" id="ARBA00023277"/>
    </source>
</evidence>
<dbReference type="PIRSF" id="PIRSF005096">
    <property type="entry name" value="GALM"/>
    <property type="match status" value="1"/>
</dbReference>
<dbReference type="InterPro" id="IPR018052">
    <property type="entry name" value="Ald1_epimerase_CS"/>
</dbReference>
<feature type="active site" description="Proton donor" evidence="9">
    <location>
        <position position="178"/>
    </location>
</feature>
<evidence type="ECO:0000256" key="6">
    <source>
        <dbReference type="ARBA" id="ARBA00023235"/>
    </source>
</evidence>
<sequence>MMKYYQTKFEDFQNQTITEYIIETDHMQFSFLDYGARIHKILTDKNDDQSNIILSMNTIEDYNESGGYFGATIGRVAGRIARGRFDLNGKSYQLEQNDGENHLHGGSNAVDKRIWMTTVEEQQDAITLKFKTVIYERDDHYPGDITFEVHHTVTSDNVWKIEYFAVSTEDTLFNPTNHVYFNLNKDYHKKIMNHQLQLNHDQFVEIDETLIPTGHIKNSPNFDFSDFQALETGIMNQDEDNQLVDGYDHPFLLQKGDEKTFTLTTDSDDITIDVTTDRSCVVIYTSNMLNYRSSDDIVLEQYSGVTVETQEIPDAINHADFGNIILRKDDTYYSSTQFTIIN</sequence>
<dbReference type="InterPro" id="IPR011013">
    <property type="entry name" value="Gal_mutarotase_sf_dom"/>
</dbReference>
<protein>
    <recommendedName>
        <fullName evidence="5 8">Aldose 1-epimerase</fullName>
        <ecNumber evidence="4 8">5.1.3.3</ecNumber>
    </recommendedName>
</protein>
<dbReference type="PROSITE" id="PS00545">
    <property type="entry name" value="ALDOSE_1_EPIMERASE"/>
    <property type="match status" value="1"/>
</dbReference>
<accession>A0A4R6BSU4</accession>
<evidence type="ECO:0000256" key="8">
    <source>
        <dbReference type="PIRNR" id="PIRNR005096"/>
    </source>
</evidence>
<dbReference type="PANTHER" id="PTHR10091">
    <property type="entry name" value="ALDOSE-1-EPIMERASE"/>
    <property type="match status" value="1"/>
</dbReference>
<evidence type="ECO:0000256" key="3">
    <source>
        <dbReference type="ARBA" id="ARBA00006206"/>
    </source>
</evidence>
<comment type="pathway">
    <text evidence="2 8">Carbohydrate metabolism; hexose metabolism.</text>
</comment>
<comment type="similarity">
    <text evidence="3 8">Belongs to the aldose epimerase family.</text>
</comment>
<dbReference type="InterPro" id="IPR015443">
    <property type="entry name" value="Aldose_1-epimerase"/>
</dbReference>
<gene>
    <name evidence="12" type="ORF">ERX29_10295</name>
</gene>
<comment type="catalytic activity">
    <reaction evidence="1 8">
        <text>alpha-D-glucose = beta-D-glucose</text>
        <dbReference type="Rhea" id="RHEA:10264"/>
        <dbReference type="ChEBI" id="CHEBI:15903"/>
        <dbReference type="ChEBI" id="CHEBI:17925"/>
        <dbReference type="EC" id="5.1.3.3"/>
    </reaction>
</comment>
<reference evidence="12 13" key="1">
    <citation type="submission" date="2019-01" db="EMBL/GenBank/DDBJ databases">
        <title>Draft genome sequences of the type strains of six Macrococcus species.</title>
        <authorList>
            <person name="Mazhar S."/>
            <person name="Altermann E."/>
            <person name="Hill C."/>
            <person name="Mcauliffe O."/>
        </authorList>
    </citation>
    <scope>NUCLEOTIDE SEQUENCE [LARGE SCALE GENOMIC DNA]</scope>
    <source>
        <strain evidence="12 13">CCM4815</strain>
    </source>
</reference>
<evidence type="ECO:0000256" key="2">
    <source>
        <dbReference type="ARBA" id="ARBA00005028"/>
    </source>
</evidence>
<organism evidence="12 13">
    <name type="scientific">Macrococcus lamae</name>
    <dbReference type="NCBI Taxonomy" id="198484"/>
    <lineage>
        <taxon>Bacteria</taxon>
        <taxon>Bacillati</taxon>
        <taxon>Bacillota</taxon>
        <taxon>Bacilli</taxon>
        <taxon>Bacillales</taxon>
        <taxon>Staphylococcaceae</taxon>
        <taxon>Macrococcus</taxon>
    </lineage>
</organism>
<evidence type="ECO:0000256" key="10">
    <source>
        <dbReference type="PIRSR" id="PIRSR005096-2"/>
    </source>
</evidence>
<feature type="binding site" evidence="10">
    <location>
        <position position="248"/>
    </location>
    <ligand>
        <name>beta-D-galactose</name>
        <dbReference type="ChEBI" id="CHEBI:27667"/>
    </ligand>
</feature>
<comment type="caution">
    <text evidence="12">The sequence shown here is derived from an EMBL/GenBank/DDBJ whole genome shotgun (WGS) entry which is preliminary data.</text>
</comment>
<evidence type="ECO:0000256" key="9">
    <source>
        <dbReference type="PIRSR" id="PIRSR005096-1"/>
    </source>
</evidence>
<dbReference type="InterPro" id="IPR047215">
    <property type="entry name" value="Galactose_mutarotase-like"/>
</dbReference>
<dbReference type="Gene3D" id="2.70.98.10">
    <property type="match status" value="1"/>
</dbReference>
<feature type="binding site" evidence="11">
    <location>
        <begin position="178"/>
        <end position="180"/>
    </location>
    <ligand>
        <name>beta-D-galactose</name>
        <dbReference type="ChEBI" id="CHEBI:27667"/>
    </ligand>
</feature>
<evidence type="ECO:0000256" key="4">
    <source>
        <dbReference type="ARBA" id="ARBA00013185"/>
    </source>
</evidence>
<keyword evidence="13" id="KW-1185">Reference proteome</keyword>
<evidence type="ECO:0000256" key="11">
    <source>
        <dbReference type="PIRSR" id="PIRSR005096-3"/>
    </source>
</evidence>
<dbReference type="EMBL" id="SCWB01000022">
    <property type="protein sequence ID" value="TDM05236.1"/>
    <property type="molecule type" value="Genomic_DNA"/>
</dbReference>
<dbReference type="PANTHER" id="PTHR10091:SF0">
    <property type="entry name" value="GALACTOSE MUTAROTASE"/>
    <property type="match status" value="1"/>
</dbReference>
<evidence type="ECO:0000313" key="12">
    <source>
        <dbReference type="EMBL" id="TDM05236.1"/>
    </source>
</evidence>
<dbReference type="UniPathway" id="UPA00242"/>
<evidence type="ECO:0000313" key="13">
    <source>
        <dbReference type="Proteomes" id="UP000294802"/>
    </source>
</evidence>
<dbReference type="GO" id="GO:0033499">
    <property type="term" value="P:galactose catabolic process via UDP-galactose, Leloir pathway"/>
    <property type="evidence" value="ECO:0007669"/>
    <property type="project" value="TreeGrafter"/>
</dbReference>
<dbReference type="OrthoDB" id="9779408at2"/>
<dbReference type="GO" id="GO:0006006">
    <property type="term" value="P:glucose metabolic process"/>
    <property type="evidence" value="ECO:0007669"/>
    <property type="project" value="TreeGrafter"/>
</dbReference>
<dbReference type="GO" id="GO:0030246">
    <property type="term" value="F:carbohydrate binding"/>
    <property type="evidence" value="ECO:0007669"/>
    <property type="project" value="InterPro"/>
</dbReference>
<feature type="active site" description="Proton acceptor" evidence="9">
    <location>
        <position position="308"/>
    </location>
</feature>
<dbReference type="EC" id="5.1.3.3" evidence="4 8"/>
<dbReference type="GO" id="GO:0004034">
    <property type="term" value="F:aldose 1-epimerase activity"/>
    <property type="evidence" value="ECO:0007669"/>
    <property type="project" value="UniProtKB-EC"/>
</dbReference>
<evidence type="ECO:0000256" key="5">
    <source>
        <dbReference type="ARBA" id="ARBA00014165"/>
    </source>
</evidence>
<evidence type="ECO:0000256" key="1">
    <source>
        <dbReference type="ARBA" id="ARBA00001614"/>
    </source>
</evidence>
<name>A0A4R6BSU4_9STAP</name>
<proteinExistence type="inferred from homology"/>
<dbReference type="InterPro" id="IPR014718">
    <property type="entry name" value="GH-type_carb-bd"/>
</dbReference>
<dbReference type="AlphaFoldDB" id="A0A4R6BSU4"/>
<dbReference type="CDD" id="cd09019">
    <property type="entry name" value="galactose_mutarotase_like"/>
    <property type="match status" value="1"/>
</dbReference>
<keyword evidence="7 8" id="KW-0119">Carbohydrate metabolism</keyword>
<dbReference type="Pfam" id="PF01263">
    <property type="entry name" value="Aldose_epim"/>
    <property type="match status" value="1"/>
</dbReference>
<dbReference type="InterPro" id="IPR008183">
    <property type="entry name" value="Aldose_1/G6P_1-epimerase"/>
</dbReference>
<dbReference type="SUPFAM" id="SSF74650">
    <property type="entry name" value="Galactose mutarotase-like"/>
    <property type="match status" value="1"/>
</dbReference>
<dbReference type="GO" id="GO:0005737">
    <property type="term" value="C:cytoplasm"/>
    <property type="evidence" value="ECO:0007669"/>
    <property type="project" value="TreeGrafter"/>
</dbReference>